<dbReference type="EMBL" id="JARPUR010000002">
    <property type="protein sequence ID" value="KAK4882256.1"/>
    <property type="molecule type" value="Genomic_DNA"/>
</dbReference>
<comment type="caution">
    <text evidence="1">The sequence shown here is derived from an EMBL/GenBank/DDBJ whole genome shotgun (WGS) entry which is preliminary data.</text>
</comment>
<accession>A0AAN7SAN3</accession>
<dbReference type="AlphaFoldDB" id="A0AAN7SAN3"/>
<gene>
    <name evidence="1" type="ORF">RN001_005575</name>
</gene>
<evidence type="ECO:0000313" key="2">
    <source>
        <dbReference type="Proteomes" id="UP001353858"/>
    </source>
</evidence>
<reference evidence="2" key="1">
    <citation type="submission" date="2023-01" db="EMBL/GenBank/DDBJ databases">
        <title>Key to firefly adult light organ development and bioluminescence: homeobox transcription factors regulate luciferase expression and transportation to peroxisome.</title>
        <authorList>
            <person name="Fu X."/>
        </authorList>
    </citation>
    <scope>NUCLEOTIDE SEQUENCE [LARGE SCALE GENOMIC DNA]</scope>
</reference>
<sequence length="382" mass="42705">MWKIYVIIYLQASPSFMASINGRFKCNSHSQWRKTWQDKRNKTRLKKAKINNHRRGTGGGEVTTEVLTPVEEDVLCLIAPTHIEGHSGVKESTKEFYHDFKTILGDDVEIIFDKCFTPPVTSVDTSAVFNKHVVVPASTSVAPSAKEIPPTLLATQKIEDQGKKKRMAVQRLHNSLQATAVLTEAVKLKNEIKQNYYTKKIELLGKQTDAFERMATALEKLANKTTTNAHQDKAITQTMEDYEMEEVASEESQGQLLVDVADLESAEFIIEGQSSSSTNSTTHSAPFIPEMEIAQDSNMFDTPLTKTMKKRKRAADKHDNGDVTATLITAINKVTNDKTPKEGLGSVLSTFQYHGEQVKSLMEGKTATQQRQIRNRLTASNR</sequence>
<proteinExistence type="predicted"/>
<dbReference type="Proteomes" id="UP001353858">
    <property type="component" value="Unassembled WGS sequence"/>
</dbReference>
<name>A0AAN7SAN3_9COLE</name>
<organism evidence="1 2">
    <name type="scientific">Aquatica leii</name>
    <dbReference type="NCBI Taxonomy" id="1421715"/>
    <lineage>
        <taxon>Eukaryota</taxon>
        <taxon>Metazoa</taxon>
        <taxon>Ecdysozoa</taxon>
        <taxon>Arthropoda</taxon>
        <taxon>Hexapoda</taxon>
        <taxon>Insecta</taxon>
        <taxon>Pterygota</taxon>
        <taxon>Neoptera</taxon>
        <taxon>Endopterygota</taxon>
        <taxon>Coleoptera</taxon>
        <taxon>Polyphaga</taxon>
        <taxon>Elateriformia</taxon>
        <taxon>Elateroidea</taxon>
        <taxon>Lampyridae</taxon>
        <taxon>Luciolinae</taxon>
        <taxon>Aquatica</taxon>
    </lineage>
</organism>
<keyword evidence="2" id="KW-1185">Reference proteome</keyword>
<evidence type="ECO:0000313" key="1">
    <source>
        <dbReference type="EMBL" id="KAK4882256.1"/>
    </source>
</evidence>
<protein>
    <submittedName>
        <fullName evidence="1">Uncharacterized protein</fullName>
    </submittedName>
</protein>